<reference evidence="24" key="1">
    <citation type="submission" date="2020-10" db="EMBL/GenBank/DDBJ databases">
        <title>Feather gene expression reveals the developmental basis of iridescence in African starlings.</title>
        <authorList>
            <person name="Rubenstein D.R."/>
        </authorList>
    </citation>
    <scope>NUCLEOTIDE SEQUENCE</scope>
    <source>
        <strain evidence="24">SS15</strain>
        <tissue evidence="24">Liver</tissue>
    </source>
</reference>
<evidence type="ECO:0000313" key="25">
    <source>
        <dbReference type="EMBL" id="KAI1231781.1"/>
    </source>
</evidence>
<evidence type="ECO:0000256" key="15">
    <source>
        <dbReference type="ARBA" id="ARBA00023065"/>
    </source>
</evidence>
<evidence type="ECO:0000256" key="22">
    <source>
        <dbReference type="SAM" id="Phobius"/>
    </source>
</evidence>
<reference evidence="25" key="3">
    <citation type="submission" date="2022-01" db="EMBL/GenBank/DDBJ databases">
        <authorList>
            <person name="Rubenstein D.R."/>
        </authorList>
    </citation>
    <scope>NUCLEOTIDE SEQUENCE</scope>
    <source>
        <strain evidence="25">SS15</strain>
        <tissue evidence="25">Liver</tissue>
    </source>
</reference>
<dbReference type="Proteomes" id="UP000618051">
    <property type="component" value="Unassembled WGS sequence"/>
</dbReference>
<dbReference type="EMBL" id="JADDUC020000024">
    <property type="protein sequence ID" value="KAI1231781.1"/>
    <property type="molecule type" value="Genomic_DNA"/>
</dbReference>
<evidence type="ECO:0000256" key="6">
    <source>
        <dbReference type="ARBA" id="ARBA00022692"/>
    </source>
</evidence>
<feature type="coiled-coil region" evidence="20">
    <location>
        <begin position="910"/>
        <end position="937"/>
    </location>
</feature>
<feature type="compositionally biased region" description="Polar residues" evidence="21">
    <location>
        <begin position="869"/>
        <end position="894"/>
    </location>
</feature>
<dbReference type="SUPFAM" id="SSF48403">
    <property type="entry name" value="Ankyrin repeat"/>
    <property type="match status" value="2"/>
</dbReference>
<keyword evidence="15" id="KW-0406">Ion transport</keyword>
<reference evidence="25 26" key="2">
    <citation type="journal article" date="2021" name="J. Hered.">
        <title>Feather Gene Expression Elucidates the Developmental Basis of Plumage Iridescence in African Starlings.</title>
        <authorList>
            <person name="Rubenstein D.R."/>
            <person name="Corvelo A."/>
            <person name="MacManes M.D."/>
            <person name="Maia R."/>
            <person name="Narzisi G."/>
            <person name="Rousaki A."/>
            <person name="Vandenabeele P."/>
            <person name="Shawkey M.D."/>
            <person name="Solomon J."/>
        </authorList>
    </citation>
    <scope>NUCLEOTIDE SEQUENCE [LARGE SCALE GENOMIC DNA]</scope>
    <source>
        <strain evidence="25">SS15</strain>
    </source>
</reference>
<evidence type="ECO:0000256" key="19">
    <source>
        <dbReference type="PROSITE-ProRule" id="PRU00023"/>
    </source>
</evidence>
<evidence type="ECO:0000256" key="10">
    <source>
        <dbReference type="ARBA" id="ARBA00022837"/>
    </source>
</evidence>
<evidence type="ECO:0000256" key="7">
    <source>
        <dbReference type="ARBA" id="ARBA00022723"/>
    </source>
</evidence>
<feature type="transmembrane region" description="Helical" evidence="22">
    <location>
        <begin position="425"/>
        <end position="443"/>
    </location>
</feature>
<feature type="transmembrane region" description="Helical" evidence="22">
    <location>
        <begin position="608"/>
        <end position="631"/>
    </location>
</feature>
<evidence type="ECO:0000256" key="20">
    <source>
        <dbReference type="SAM" id="Coils"/>
    </source>
</evidence>
<organism evidence="24">
    <name type="scientific">Lamprotornis superbus</name>
    <dbReference type="NCBI Taxonomy" id="245042"/>
    <lineage>
        <taxon>Eukaryota</taxon>
        <taxon>Metazoa</taxon>
        <taxon>Chordata</taxon>
        <taxon>Craniata</taxon>
        <taxon>Vertebrata</taxon>
        <taxon>Euteleostomi</taxon>
        <taxon>Archelosauria</taxon>
        <taxon>Archosauria</taxon>
        <taxon>Dinosauria</taxon>
        <taxon>Saurischia</taxon>
        <taxon>Theropoda</taxon>
        <taxon>Coelurosauria</taxon>
        <taxon>Aves</taxon>
        <taxon>Neognathae</taxon>
        <taxon>Neoaves</taxon>
        <taxon>Telluraves</taxon>
        <taxon>Australaves</taxon>
        <taxon>Passeriformes</taxon>
        <taxon>Sturnidae</taxon>
        <taxon>Lamprotornis</taxon>
    </lineage>
</organism>
<evidence type="ECO:0000256" key="14">
    <source>
        <dbReference type="ARBA" id="ARBA00023043"/>
    </source>
</evidence>
<dbReference type="InterPro" id="IPR002110">
    <property type="entry name" value="Ankyrin_rpt"/>
</dbReference>
<feature type="region of interest" description="Disordered" evidence="21">
    <location>
        <begin position="1530"/>
        <end position="1566"/>
    </location>
</feature>
<keyword evidence="3" id="KW-1003">Cell membrane</keyword>
<comment type="caution">
    <text evidence="24">The sequence shown here is derived from an EMBL/GenBank/DDBJ whole genome shotgun (WGS) entry which is preliminary data.</text>
</comment>
<evidence type="ECO:0000256" key="5">
    <source>
        <dbReference type="ARBA" id="ARBA00022673"/>
    </source>
</evidence>
<protein>
    <recommendedName>
        <fullName evidence="23">Ion transport domain-containing protein</fullName>
    </recommendedName>
</protein>
<dbReference type="FunFam" id="1.10.287.70:FF:000074">
    <property type="entry name" value="Transient receptor potential cation channel subfamily V member 1"/>
    <property type="match status" value="1"/>
</dbReference>
<dbReference type="GO" id="GO:0005929">
    <property type="term" value="C:cilium"/>
    <property type="evidence" value="ECO:0007669"/>
    <property type="project" value="TreeGrafter"/>
</dbReference>
<feature type="domain" description="Ion transport" evidence="23">
    <location>
        <begin position="1244"/>
        <end position="1467"/>
    </location>
</feature>
<dbReference type="GO" id="GO:0098703">
    <property type="term" value="P:calcium ion import across plasma membrane"/>
    <property type="evidence" value="ECO:0007669"/>
    <property type="project" value="TreeGrafter"/>
</dbReference>
<feature type="transmembrane region" description="Helical" evidence="22">
    <location>
        <begin position="488"/>
        <end position="507"/>
    </location>
</feature>
<feature type="domain" description="Ion transport" evidence="23">
    <location>
        <begin position="467"/>
        <end position="643"/>
    </location>
</feature>
<evidence type="ECO:0000256" key="11">
    <source>
        <dbReference type="ARBA" id="ARBA00022840"/>
    </source>
</evidence>
<dbReference type="GO" id="GO:0005886">
    <property type="term" value="C:plasma membrane"/>
    <property type="evidence" value="ECO:0007669"/>
    <property type="project" value="UniProtKB-SubCell"/>
</dbReference>
<dbReference type="SMART" id="SM00248">
    <property type="entry name" value="ANK"/>
    <property type="match status" value="8"/>
</dbReference>
<feature type="compositionally biased region" description="Polar residues" evidence="21">
    <location>
        <begin position="33"/>
        <end position="50"/>
    </location>
</feature>
<evidence type="ECO:0000256" key="3">
    <source>
        <dbReference type="ARBA" id="ARBA00022475"/>
    </source>
</evidence>
<dbReference type="Gene3D" id="1.25.40.20">
    <property type="entry name" value="Ankyrin repeat-containing domain"/>
    <property type="match status" value="2"/>
</dbReference>
<feature type="transmembrane region" description="Helical" evidence="22">
    <location>
        <begin position="1225"/>
        <end position="1245"/>
    </location>
</feature>
<evidence type="ECO:0000256" key="16">
    <source>
        <dbReference type="ARBA" id="ARBA00023136"/>
    </source>
</evidence>
<accession>A0A835NZH4</accession>
<dbReference type="GO" id="GO:0005516">
    <property type="term" value="F:calmodulin binding"/>
    <property type="evidence" value="ECO:0007669"/>
    <property type="project" value="UniProtKB-KW"/>
</dbReference>
<feature type="repeat" description="ANK" evidence="19">
    <location>
        <begin position="207"/>
        <end position="239"/>
    </location>
</feature>
<keyword evidence="5" id="KW-0107">Calcium channel</keyword>
<evidence type="ECO:0000259" key="23">
    <source>
        <dbReference type="Pfam" id="PF00520"/>
    </source>
</evidence>
<dbReference type="FunFam" id="1.25.40.20:FF:000101">
    <property type="entry name" value="Transient receptor potential cation channel subfamily V member 3"/>
    <property type="match status" value="1"/>
</dbReference>
<evidence type="ECO:0000256" key="17">
    <source>
        <dbReference type="ARBA" id="ARBA00023303"/>
    </source>
</evidence>
<dbReference type="GO" id="GO:0005524">
    <property type="term" value="F:ATP binding"/>
    <property type="evidence" value="ECO:0007669"/>
    <property type="project" value="UniProtKB-KW"/>
</dbReference>
<sequence length="1566" mass="177973">MSSILGKMKKFGSFDMEESEVTDEHTDGEDSVQETPDNLQGPPSTKVQPLKSNIFARRGRFVMGDSDKDMAPMDSFCQMDHLMAPSVIKFHVNLERGKLHKLLSTDSITGCSEKAFKFYDRRRIFDAVAQGNTKDLSDLLLYLNRTFKHLTDEEFKEPETGKTCLLKAMLNLQDGKNDTIPLLLDIARKTGTLKEFVNAEYTDNYYKGQTALHIAIERRNMYLVKLLVQNGADVHARACGDFFRKIKGKSGFYFGELPLSLAACTNQLCIVKFLLENPYQAADIAAEDSMGNMVLHTLVEIADNTKDNTKFVTKMYNNILILGAKINPILKLEELTNKKGLTPLTLAAKTGKIGIFAYILRREIKDPECRHLSRKFTEWAYGPVHSSLYDLSCIDTCEKNSVLEILAYSSETPPPFTFGYSTGEYFRVTGEILSVLGGLYFFLRGYFVQRRPSLRTLIVDGYSEVLFFVHSLLLLSSVVLYFCGQELYVASMVFSLALGWANMLYYTRGFQQMGIYSVMIAKMILRDLCRFMFVYLVFLLGFSTAVVTLIEDDNEGQETNISDYARCCHMKRGRTSYNSLYYTCLELFKFTIGMGDLEFTENYRFKSVFVILLVLYVILTYILLLNMLIALMGETVNKIAQESKSIWKLQRAITILDIENSYLNCLRHSFRSGKQVLVGITPDGQDDYRWCFRVDEVNWSTWNTNLGIINEDPGYSGELRRNPSFSIKSGRGRHWKTLVPLLKDGEKRREEPHKVPEEAKLKPVLEPYFEPEDCEVLKESIPKNMIKDNNEIVPLMGKKTNPPGIPPANQQEKKVTEGTPTKKSSHFFLEIDGFESNASPSNTSPPVFSKPMDSNIRPCASGNGEDMDSPQSLQDDATEYSPNVDSCGANTSQGPELRSARKKLKRNLFRAVSEGNVEELQRLLEELKERSSACSSLPVPDYLMKKFTASDTGKTCLMKALLNINENTNEIVNMLLSFAEENGILERFINAAYTEEAYKGQTALNIAIERRQYEITQSLIEKGADVNAHAQGIFFNPKHKHEGFYFGETALALAACTNQPDIIELLMDNARTNISSQDSRGNNILHALVTVAEDSRTQNDFVIRMYDMILLKSKDRNLETTKNKEGLTPLQLAAKTGKLEILKYILSREIREKPNRSLSRKFTDWAYGPVQSSLYDLTELDTTADNSVLEIIVYNTNIGNRHEMLTLEPLNSLLRMKWKKFARHMFFMSCCFYFLYNVTLTLVSYHRPNENEAPPYPLALTRGVGWLQLSGQVMVMLGAIFLAIKESVAIFLLRPSDLQSILSDAWFHFAFFIQALLVIFSVFLYLFSYKEHLVCLVLAMALGWANMLYFTRGFQSMGIYSVILQDVIKFLVVYIVFLLGFGVALAALIETCQEGGECHSNSSLGPVLMDLFKLTLGLGDLEIQQNSKYPVLFLLLLITFVVLTFVLLLNMLIALMGETVEDISKESEHIWKLQRARTILEFEKFLPKCLRKKFQLGERCKVAENDTRVCLRINEVKWTEWKTHVSFINEDPGPTDPSKIQDNSRTNSKNTLNTFEEMDDLPETSV</sequence>
<keyword evidence="10" id="KW-0106">Calcium</keyword>
<feature type="transmembrane region" description="Helical" evidence="22">
    <location>
        <begin position="1265"/>
        <end position="1284"/>
    </location>
</feature>
<keyword evidence="8" id="KW-0677">Repeat</keyword>
<evidence type="ECO:0000256" key="21">
    <source>
        <dbReference type="SAM" id="MobiDB-lite"/>
    </source>
</evidence>
<gene>
    <name evidence="25" type="ORF">IHE44_0007417</name>
    <name evidence="24" type="ORF">IHE44_006249</name>
</gene>
<keyword evidence="12" id="KW-0112">Calmodulin-binding</keyword>
<keyword evidence="16 22" id="KW-0472">Membrane</keyword>
<dbReference type="GO" id="GO:0005262">
    <property type="term" value="F:calcium channel activity"/>
    <property type="evidence" value="ECO:0007669"/>
    <property type="project" value="UniProtKB-KW"/>
</dbReference>
<keyword evidence="20" id="KW-0175">Coiled coil</keyword>
<evidence type="ECO:0000256" key="1">
    <source>
        <dbReference type="ARBA" id="ARBA00004651"/>
    </source>
</evidence>
<feature type="region of interest" description="Disordered" evidence="21">
    <location>
        <begin position="834"/>
        <end position="899"/>
    </location>
</feature>
<keyword evidence="11" id="KW-0067">ATP-binding</keyword>
<dbReference type="OrthoDB" id="533508at2759"/>
<dbReference type="PROSITE" id="PS50088">
    <property type="entry name" value="ANK_REPEAT"/>
    <property type="match status" value="3"/>
</dbReference>
<feature type="transmembrane region" description="Helical" evidence="22">
    <location>
        <begin position="1333"/>
        <end position="1350"/>
    </location>
</feature>
<feature type="transmembrane region" description="Helical" evidence="22">
    <location>
        <begin position="1371"/>
        <end position="1389"/>
    </location>
</feature>
<dbReference type="InterPro" id="IPR024862">
    <property type="entry name" value="TRPV"/>
</dbReference>
<feature type="compositionally biased region" description="Polar residues" evidence="21">
    <location>
        <begin position="836"/>
        <end position="846"/>
    </location>
</feature>
<keyword evidence="6 22" id="KW-0812">Transmembrane</keyword>
<comment type="subcellular location">
    <subcellularLocation>
        <location evidence="1">Cell membrane</location>
        <topology evidence="1">Multi-pass membrane protein</topology>
    </subcellularLocation>
</comment>
<keyword evidence="17" id="KW-0407">Ion channel</keyword>
<dbReference type="InterPro" id="IPR036770">
    <property type="entry name" value="Ankyrin_rpt-contain_sf"/>
</dbReference>
<dbReference type="FunFam" id="1.25.40.20:FF:000018">
    <property type="entry name" value="Transient receptor potential cation channel subfamily V member 1"/>
    <property type="match status" value="1"/>
</dbReference>
<name>A0A835NZH4_9PASS</name>
<feature type="repeat" description="ANK" evidence="19">
    <location>
        <begin position="1125"/>
        <end position="1148"/>
    </location>
</feature>
<evidence type="ECO:0000256" key="9">
    <source>
        <dbReference type="ARBA" id="ARBA00022741"/>
    </source>
</evidence>
<feature type="transmembrane region" description="Helical" evidence="22">
    <location>
        <begin position="528"/>
        <end position="550"/>
    </location>
</feature>
<keyword evidence="4" id="KW-0109">Calcium transport</keyword>
<dbReference type="GO" id="GO:0046872">
    <property type="term" value="F:metal ion binding"/>
    <property type="evidence" value="ECO:0007669"/>
    <property type="project" value="UniProtKB-KW"/>
</dbReference>
<feature type="region of interest" description="Disordered" evidence="21">
    <location>
        <begin position="799"/>
        <end position="820"/>
    </location>
</feature>
<feature type="transmembrane region" description="Helical" evidence="22">
    <location>
        <begin position="1305"/>
        <end position="1327"/>
    </location>
</feature>
<dbReference type="Pfam" id="PF00520">
    <property type="entry name" value="Ion_trans"/>
    <property type="match status" value="2"/>
</dbReference>
<comment type="catalytic activity">
    <reaction evidence="18">
        <text>Ca(2+)(in) = Ca(2+)(out)</text>
        <dbReference type="Rhea" id="RHEA:29671"/>
        <dbReference type="ChEBI" id="CHEBI:29108"/>
    </reaction>
</comment>
<evidence type="ECO:0000256" key="8">
    <source>
        <dbReference type="ARBA" id="ARBA00022737"/>
    </source>
</evidence>
<feature type="transmembrane region" description="Helical" evidence="22">
    <location>
        <begin position="1431"/>
        <end position="1455"/>
    </location>
</feature>
<evidence type="ECO:0000256" key="12">
    <source>
        <dbReference type="ARBA" id="ARBA00022860"/>
    </source>
</evidence>
<feature type="compositionally biased region" description="Polar residues" evidence="21">
    <location>
        <begin position="1538"/>
        <end position="1554"/>
    </location>
</feature>
<evidence type="ECO:0000313" key="24">
    <source>
        <dbReference type="EMBL" id="KAG0124506.1"/>
    </source>
</evidence>
<keyword evidence="7" id="KW-0479">Metal-binding</keyword>
<keyword evidence="14 19" id="KW-0040">ANK repeat</keyword>
<dbReference type="EMBL" id="JADDUC010000024">
    <property type="protein sequence ID" value="KAG0124506.1"/>
    <property type="molecule type" value="Genomic_DNA"/>
</dbReference>
<evidence type="ECO:0000256" key="18">
    <source>
        <dbReference type="ARBA" id="ARBA00036634"/>
    </source>
</evidence>
<keyword evidence="26" id="KW-1185">Reference proteome</keyword>
<dbReference type="Pfam" id="PF12796">
    <property type="entry name" value="Ank_2"/>
    <property type="match status" value="2"/>
</dbReference>
<dbReference type="GO" id="GO:0007015">
    <property type="term" value="P:actin filament organization"/>
    <property type="evidence" value="ECO:0007669"/>
    <property type="project" value="TreeGrafter"/>
</dbReference>
<keyword evidence="2" id="KW-0813">Transport</keyword>
<feature type="repeat" description="ANK" evidence="19">
    <location>
        <begin position="999"/>
        <end position="1031"/>
    </location>
</feature>
<keyword evidence="9" id="KW-0547">Nucleotide-binding</keyword>
<dbReference type="PROSITE" id="PS50297">
    <property type="entry name" value="ANK_REP_REGION"/>
    <property type="match status" value="3"/>
</dbReference>
<dbReference type="PRINTS" id="PR01768">
    <property type="entry name" value="TRPVRECEPTOR"/>
</dbReference>
<proteinExistence type="predicted"/>
<dbReference type="InterPro" id="IPR008347">
    <property type="entry name" value="TrpV1-4"/>
</dbReference>
<keyword evidence="13 22" id="KW-1133">Transmembrane helix</keyword>
<evidence type="ECO:0000256" key="4">
    <source>
        <dbReference type="ARBA" id="ARBA00022568"/>
    </source>
</evidence>
<evidence type="ECO:0000313" key="26">
    <source>
        <dbReference type="Proteomes" id="UP000618051"/>
    </source>
</evidence>
<feature type="region of interest" description="Disordered" evidence="21">
    <location>
        <begin position="1"/>
        <end position="50"/>
    </location>
</feature>
<dbReference type="CDD" id="cd22194">
    <property type="entry name" value="TRPV3"/>
    <property type="match status" value="1"/>
</dbReference>
<evidence type="ECO:0000256" key="2">
    <source>
        <dbReference type="ARBA" id="ARBA00022448"/>
    </source>
</evidence>
<feature type="compositionally biased region" description="Acidic residues" evidence="21">
    <location>
        <begin position="1556"/>
        <end position="1566"/>
    </location>
</feature>
<dbReference type="PANTHER" id="PTHR10582">
    <property type="entry name" value="TRANSIENT RECEPTOR POTENTIAL ION CHANNEL PROTEIN"/>
    <property type="match status" value="1"/>
</dbReference>
<dbReference type="Pfam" id="PF00023">
    <property type="entry name" value="Ank"/>
    <property type="match status" value="2"/>
</dbReference>
<evidence type="ECO:0000256" key="13">
    <source>
        <dbReference type="ARBA" id="ARBA00022989"/>
    </source>
</evidence>
<feature type="compositionally biased region" description="Acidic residues" evidence="21">
    <location>
        <begin position="15"/>
        <end position="32"/>
    </location>
</feature>
<feature type="transmembrane region" description="Helical" evidence="22">
    <location>
        <begin position="464"/>
        <end position="482"/>
    </location>
</feature>
<dbReference type="GO" id="GO:0007231">
    <property type="term" value="P:osmosensory signaling pathway"/>
    <property type="evidence" value="ECO:0007669"/>
    <property type="project" value="TreeGrafter"/>
</dbReference>
<dbReference type="PANTHER" id="PTHR10582:SF6">
    <property type="entry name" value="TRANSIENT RECEPTOR POTENTIAL CATION CHANNEL SUBFAMILY V MEMBER 3"/>
    <property type="match status" value="1"/>
</dbReference>
<dbReference type="InterPro" id="IPR005821">
    <property type="entry name" value="Ion_trans_dom"/>
</dbReference>